<dbReference type="GO" id="GO:0032691">
    <property type="term" value="P:negative regulation of interleukin-1 beta production"/>
    <property type="evidence" value="ECO:0007669"/>
    <property type="project" value="UniProtKB-ARBA"/>
</dbReference>
<dbReference type="FunFam" id="1.10.3520.10:FF:000002">
    <property type="entry name" value="Ceramide-1-phosphate transfer protein"/>
    <property type="match status" value="1"/>
</dbReference>
<dbReference type="GO" id="GO:0005829">
    <property type="term" value="C:cytosol"/>
    <property type="evidence" value="ECO:0007669"/>
    <property type="project" value="TreeGrafter"/>
</dbReference>
<evidence type="ECO:0000313" key="3">
    <source>
        <dbReference type="EMBL" id="KAK7094118.1"/>
    </source>
</evidence>
<comment type="similarity">
    <text evidence="1">Belongs to the GLTP family.</text>
</comment>
<dbReference type="Proteomes" id="UP001374579">
    <property type="component" value="Unassembled WGS sequence"/>
</dbReference>
<dbReference type="PANTHER" id="PTHR10219">
    <property type="entry name" value="GLYCOLIPID TRANSFER PROTEIN-RELATED"/>
    <property type="match status" value="1"/>
</dbReference>
<dbReference type="GO" id="GO:1902387">
    <property type="term" value="F:ceramide 1-phosphate binding"/>
    <property type="evidence" value="ECO:0007669"/>
    <property type="project" value="TreeGrafter"/>
</dbReference>
<evidence type="ECO:0000313" key="4">
    <source>
        <dbReference type="Proteomes" id="UP001374579"/>
    </source>
</evidence>
<dbReference type="EMBL" id="JBAMIC010000019">
    <property type="protein sequence ID" value="KAK7094118.1"/>
    <property type="molecule type" value="Genomic_DNA"/>
</dbReference>
<dbReference type="SUPFAM" id="SSF110004">
    <property type="entry name" value="Glycolipid transfer protein, GLTP"/>
    <property type="match status" value="1"/>
</dbReference>
<protein>
    <recommendedName>
        <fullName evidence="2">Glycolipid transfer protein domain-containing protein</fullName>
    </recommendedName>
</protein>
<dbReference type="InterPro" id="IPR014830">
    <property type="entry name" value="Glycolipid_transfer_prot_dom"/>
</dbReference>
<evidence type="ECO:0000259" key="2">
    <source>
        <dbReference type="Pfam" id="PF08718"/>
    </source>
</evidence>
<comment type="caution">
    <text evidence="3">The sequence shown here is derived from an EMBL/GenBank/DDBJ whole genome shotgun (WGS) entry which is preliminary data.</text>
</comment>
<dbReference type="Gene3D" id="1.10.3520.10">
    <property type="entry name" value="Glycolipid transfer protein"/>
    <property type="match status" value="1"/>
</dbReference>
<dbReference type="Pfam" id="PF08718">
    <property type="entry name" value="GLTP"/>
    <property type="match status" value="1"/>
</dbReference>
<organism evidence="3 4">
    <name type="scientific">Littorina saxatilis</name>
    <dbReference type="NCBI Taxonomy" id="31220"/>
    <lineage>
        <taxon>Eukaryota</taxon>
        <taxon>Metazoa</taxon>
        <taxon>Spiralia</taxon>
        <taxon>Lophotrochozoa</taxon>
        <taxon>Mollusca</taxon>
        <taxon>Gastropoda</taxon>
        <taxon>Caenogastropoda</taxon>
        <taxon>Littorinimorpha</taxon>
        <taxon>Littorinoidea</taxon>
        <taxon>Littorinidae</taxon>
        <taxon>Littorina</taxon>
    </lineage>
</organism>
<dbReference type="PANTHER" id="PTHR10219:SF43">
    <property type="entry name" value="GLYCOLIPID TRANSFER PROTEIN DOMAIN-CONTAINING PROTEIN"/>
    <property type="match status" value="1"/>
</dbReference>
<accession>A0AAN9AVM6</accession>
<dbReference type="GO" id="GO:0016020">
    <property type="term" value="C:membrane"/>
    <property type="evidence" value="ECO:0007669"/>
    <property type="project" value="TreeGrafter"/>
</dbReference>
<reference evidence="3 4" key="1">
    <citation type="submission" date="2024-02" db="EMBL/GenBank/DDBJ databases">
        <title>Chromosome-scale genome assembly of the rough periwinkle Littorina saxatilis.</title>
        <authorList>
            <person name="De Jode A."/>
            <person name="Faria R."/>
            <person name="Formenti G."/>
            <person name="Sims Y."/>
            <person name="Smith T.P."/>
            <person name="Tracey A."/>
            <person name="Wood J.M.D."/>
            <person name="Zagrodzka Z.B."/>
            <person name="Johannesson K."/>
            <person name="Butlin R.K."/>
            <person name="Leder E.H."/>
        </authorList>
    </citation>
    <scope>NUCLEOTIDE SEQUENCE [LARGE SCALE GENOMIC DNA]</scope>
    <source>
        <strain evidence="3">Snail1</strain>
        <tissue evidence="3">Muscle</tissue>
    </source>
</reference>
<sequence>MADFRPDKKQDFDLDIVLDAFQRCLLNDGSLSVDEYLRAFHELCRFFCLTGKLFSFVAKDLESKMKPIEARRKSSIGGHYVTLQSMMQYEMQQGIVGDKGRHPSGTRQFLRLHRALEFILEFMRQLRHSDDHAKTSHIASEVYGCTLSKHHPWVTRQLAALAVHTLPPKKFLIDIMCKHDYHKVHELIDDVTKEGQPIYDVTQKLYADNDLVFIP</sequence>
<gene>
    <name evidence="3" type="ORF">V1264_007783</name>
</gene>
<feature type="domain" description="Glycolipid transfer protein" evidence="2">
    <location>
        <begin position="32"/>
        <end position="177"/>
    </location>
</feature>
<dbReference type="InterPro" id="IPR036497">
    <property type="entry name" value="GLTP_sf"/>
</dbReference>
<dbReference type="AlphaFoldDB" id="A0AAN9AVM6"/>
<evidence type="ECO:0000256" key="1">
    <source>
        <dbReference type="ARBA" id="ARBA00007148"/>
    </source>
</evidence>
<keyword evidence="4" id="KW-1185">Reference proteome</keyword>
<proteinExistence type="inferred from homology"/>
<dbReference type="GO" id="GO:1902388">
    <property type="term" value="F:ceramide 1-phosphate transfer activity"/>
    <property type="evidence" value="ECO:0007669"/>
    <property type="project" value="TreeGrafter"/>
</dbReference>
<name>A0AAN9AVM6_9CAEN</name>